<keyword evidence="3" id="KW-1185">Reference proteome</keyword>
<evidence type="ECO:0000256" key="1">
    <source>
        <dbReference type="SAM" id="Phobius"/>
    </source>
</evidence>
<reference evidence="2" key="1">
    <citation type="journal article" date="2021" name="Genome Biol. Evol.">
        <title>The assembled and annotated genome of the fairy-ring fungus Marasmius oreades.</title>
        <authorList>
            <person name="Hiltunen M."/>
            <person name="Ament-Velasquez S.L."/>
            <person name="Johannesson H."/>
        </authorList>
    </citation>
    <scope>NUCLEOTIDE SEQUENCE</scope>
    <source>
        <strain evidence="2">03SP1</strain>
    </source>
</reference>
<dbReference type="Proteomes" id="UP001049176">
    <property type="component" value="Chromosome 2"/>
</dbReference>
<feature type="transmembrane region" description="Helical" evidence="1">
    <location>
        <begin position="96"/>
        <end position="117"/>
    </location>
</feature>
<dbReference type="KEGG" id="more:E1B28_004082"/>
<feature type="transmembrane region" description="Helical" evidence="1">
    <location>
        <begin position="138"/>
        <end position="161"/>
    </location>
</feature>
<proteinExistence type="predicted"/>
<dbReference type="OrthoDB" id="3222065at2759"/>
<dbReference type="RefSeq" id="XP_043013137.1">
    <property type="nucleotide sequence ID" value="XM_043148538.1"/>
</dbReference>
<evidence type="ECO:0000313" key="2">
    <source>
        <dbReference type="EMBL" id="KAG7096667.1"/>
    </source>
</evidence>
<dbReference type="GeneID" id="66073158"/>
<organism evidence="2 3">
    <name type="scientific">Marasmius oreades</name>
    <name type="common">fairy-ring Marasmius</name>
    <dbReference type="NCBI Taxonomy" id="181124"/>
    <lineage>
        <taxon>Eukaryota</taxon>
        <taxon>Fungi</taxon>
        <taxon>Dikarya</taxon>
        <taxon>Basidiomycota</taxon>
        <taxon>Agaricomycotina</taxon>
        <taxon>Agaricomycetes</taxon>
        <taxon>Agaricomycetidae</taxon>
        <taxon>Agaricales</taxon>
        <taxon>Marasmiineae</taxon>
        <taxon>Marasmiaceae</taxon>
        <taxon>Marasmius</taxon>
    </lineage>
</organism>
<sequence length="310" mass="34204">MEGRNSTHNQPASVNIVNGTYPQLITFLVLNVVPSHSALPLLVFLVLSRKIQRHATFVNLMLVFIIVGISSSVLLYAGKHEGPEPSKLLCLLQASLLYGVPAISSMAALMLVLQMFLVIRESFYGRTYMERDHVFRSWIMVMAPYVAWLISVVATAAVGSASPGNVSRNRRFFYCSVKSDPLTDTITTVAAFILFATITFEAATVVLFYKRWVQVQQGSSSKAIDLNLPIRILSFGLYLVIAMSMSLLSIKTPQSPAPDLIIASASMVVVLIFGTQRDILRALCFWRTQDRQDPHVSLNDTESIGSVTKG</sequence>
<keyword evidence="1" id="KW-0472">Membrane</keyword>
<accession>A0A9P7UXW4</accession>
<feature type="transmembrane region" description="Helical" evidence="1">
    <location>
        <begin position="57"/>
        <end position="76"/>
    </location>
</feature>
<keyword evidence="1" id="KW-0812">Transmembrane</keyword>
<feature type="transmembrane region" description="Helical" evidence="1">
    <location>
        <begin position="256"/>
        <end position="273"/>
    </location>
</feature>
<name>A0A9P7UXW4_9AGAR</name>
<feature type="transmembrane region" description="Helical" evidence="1">
    <location>
        <begin position="24"/>
        <end position="45"/>
    </location>
</feature>
<protein>
    <submittedName>
        <fullName evidence="2">Uncharacterized protein</fullName>
    </submittedName>
</protein>
<gene>
    <name evidence="2" type="ORF">E1B28_004082</name>
</gene>
<evidence type="ECO:0000313" key="3">
    <source>
        <dbReference type="Proteomes" id="UP001049176"/>
    </source>
</evidence>
<comment type="caution">
    <text evidence="2">The sequence shown here is derived from an EMBL/GenBank/DDBJ whole genome shotgun (WGS) entry which is preliminary data.</text>
</comment>
<dbReference type="EMBL" id="CM032182">
    <property type="protein sequence ID" value="KAG7096667.1"/>
    <property type="molecule type" value="Genomic_DNA"/>
</dbReference>
<feature type="transmembrane region" description="Helical" evidence="1">
    <location>
        <begin position="186"/>
        <end position="209"/>
    </location>
</feature>
<keyword evidence="1" id="KW-1133">Transmembrane helix</keyword>
<dbReference type="AlphaFoldDB" id="A0A9P7UXW4"/>
<feature type="transmembrane region" description="Helical" evidence="1">
    <location>
        <begin position="230"/>
        <end position="250"/>
    </location>
</feature>